<dbReference type="AlphaFoldDB" id="A0A8C3JCI3"/>
<keyword evidence="2" id="KW-1185">Reference proteome</keyword>
<dbReference type="Gene3D" id="3.60.20.10">
    <property type="entry name" value="Glutamine Phosphoribosylpyrophosphate, subunit 1, domain 1"/>
    <property type="match status" value="1"/>
</dbReference>
<accession>A0A8C3JCI3</accession>
<protein>
    <submittedName>
        <fullName evidence="1">Uncharacterized protein</fullName>
    </submittedName>
</protein>
<proteinExistence type="predicted"/>
<dbReference type="InterPro" id="IPR029055">
    <property type="entry name" value="Ntn_hydrolases_N"/>
</dbReference>
<dbReference type="GO" id="GO:0051603">
    <property type="term" value="P:proteolysis involved in protein catabolic process"/>
    <property type="evidence" value="ECO:0007669"/>
    <property type="project" value="InterPro"/>
</dbReference>
<reference evidence="1" key="2">
    <citation type="submission" date="2025-09" db="UniProtKB">
        <authorList>
            <consortium name="Ensembl"/>
        </authorList>
    </citation>
    <scope>IDENTIFICATION</scope>
</reference>
<dbReference type="Pfam" id="PF00227">
    <property type="entry name" value="Proteasome"/>
    <property type="match status" value="1"/>
</dbReference>
<reference evidence="1" key="1">
    <citation type="submission" date="2025-08" db="UniProtKB">
        <authorList>
            <consortium name="Ensembl"/>
        </authorList>
    </citation>
    <scope>IDENTIFICATION</scope>
</reference>
<organism evidence="1 2">
    <name type="scientific">Calidris pygmaea</name>
    <name type="common">Spoon-billed sandpiper</name>
    <dbReference type="NCBI Taxonomy" id="425635"/>
    <lineage>
        <taxon>Eukaryota</taxon>
        <taxon>Metazoa</taxon>
        <taxon>Chordata</taxon>
        <taxon>Craniata</taxon>
        <taxon>Vertebrata</taxon>
        <taxon>Euteleostomi</taxon>
        <taxon>Archelosauria</taxon>
        <taxon>Archosauria</taxon>
        <taxon>Dinosauria</taxon>
        <taxon>Saurischia</taxon>
        <taxon>Theropoda</taxon>
        <taxon>Coelurosauria</taxon>
        <taxon>Aves</taxon>
        <taxon>Neognathae</taxon>
        <taxon>Neoaves</taxon>
        <taxon>Charadriiformes</taxon>
        <taxon>Scolopacidae</taxon>
        <taxon>Calidris</taxon>
    </lineage>
</organism>
<sequence>MSCALLAYWANKCLNFLGCQNCLVFLQCCSQSNGSRPFGVSSLTVGFHSSGSFQLHQMDPSGTYQIKKKTHVAWKLQFFYIDVPIDPNIKYWNISRI</sequence>
<dbReference type="GO" id="GO:0005839">
    <property type="term" value="C:proteasome core complex"/>
    <property type="evidence" value="ECO:0007669"/>
    <property type="project" value="InterPro"/>
</dbReference>
<dbReference type="SUPFAM" id="SSF56235">
    <property type="entry name" value="N-terminal nucleophile aminohydrolases (Ntn hydrolases)"/>
    <property type="match status" value="1"/>
</dbReference>
<name>A0A8C3JCI3_9CHAR</name>
<dbReference type="Ensembl" id="ENSCPGT00000006245.1">
    <property type="protein sequence ID" value="ENSCPGP00000005669.1"/>
    <property type="gene ID" value="ENSCPGG00000004085.1"/>
</dbReference>
<dbReference type="Proteomes" id="UP000694419">
    <property type="component" value="Unplaced"/>
</dbReference>
<dbReference type="InterPro" id="IPR001353">
    <property type="entry name" value="Proteasome_sua/b"/>
</dbReference>
<evidence type="ECO:0000313" key="1">
    <source>
        <dbReference type="Ensembl" id="ENSCPGP00000005669.1"/>
    </source>
</evidence>
<evidence type="ECO:0000313" key="2">
    <source>
        <dbReference type="Proteomes" id="UP000694419"/>
    </source>
</evidence>